<dbReference type="InterPro" id="IPR041698">
    <property type="entry name" value="Methyltransf_25"/>
</dbReference>
<comment type="caution">
    <text evidence="2">The sequence shown here is derived from an EMBL/GenBank/DDBJ whole genome shotgun (WGS) entry which is preliminary data.</text>
</comment>
<feature type="domain" description="Methyltransferase" evidence="1">
    <location>
        <begin position="37"/>
        <end position="131"/>
    </location>
</feature>
<proteinExistence type="predicted"/>
<organism evidence="2 3">
    <name type="scientific">Adiantum capillus-veneris</name>
    <name type="common">Maidenhair fern</name>
    <dbReference type="NCBI Taxonomy" id="13818"/>
    <lineage>
        <taxon>Eukaryota</taxon>
        <taxon>Viridiplantae</taxon>
        <taxon>Streptophyta</taxon>
        <taxon>Embryophyta</taxon>
        <taxon>Tracheophyta</taxon>
        <taxon>Polypodiopsida</taxon>
        <taxon>Polypodiidae</taxon>
        <taxon>Polypodiales</taxon>
        <taxon>Pteridineae</taxon>
        <taxon>Pteridaceae</taxon>
        <taxon>Vittarioideae</taxon>
        <taxon>Adiantum</taxon>
    </lineage>
</organism>
<dbReference type="PANTHER" id="PTHR45180:SF1">
    <property type="entry name" value="OS01G0307686 PROTEIN"/>
    <property type="match status" value="1"/>
</dbReference>
<sequence length="255" mass="28467">MATSFGERSSVYAVGRPTYPRELFELLASVCKGHRRVWDVGTGNGQAAVGLADYFQEVIATDVSEQQLQRAERRPNISYRITSAGPLSEEEVALVVGEDRSLDLVTSAQAVHWLHLPSFYAHVRRLLRDPGGIVAVWCYTTPEVSADVDAVLAGVYDKSLPFWDAELEYVRQEYRTLPFPFTPVSQLPHRLNATKPSSLDDYLAFLHSWSTLHRARRAGVDLLPPDVIDALRSAWGPPSLIRTVTFPLHLRIGSL</sequence>
<dbReference type="InterPro" id="IPR029063">
    <property type="entry name" value="SAM-dependent_MTases_sf"/>
</dbReference>
<evidence type="ECO:0000259" key="1">
    <source>
        <dbReference type="Pfam" id="PF13649"/>
    </source>
</evidence>
<name>A0A9D4UUS1_ADICA</name>
<dbReference type="SUPFAM" id="SSF53335">
    <property type="entry name" value="S-adenosyl-L-methionine-dependent methyltransferases"/>
    <property type="match status" value="1"/>
</dbReference>
<evidence type="ECO:0000313" key="2">
    <source>
        <dbReference type="EMBL" id="KAI5074120.1"/>
    </source>
</evidence>
<dbReference type="CDD" id="cd02440">
    <property type="entry name" value="AdoMet_MTases"/>
    <property type="match status" value="1"/>
</dbReference>
<gene>
    <name evidence="2" type="ORF">GOP47_0010081</name>
</gene>
<reference evidence="2" key="1">
    <citation type="submission" date="2021-01" db="EMBL/GenBank/DDBJ databases">
        <title>Adiantum capillus-veneris genome.</title>
        <authorList>
            <person name="Fang Y."/>
            <person name="Liao Q."/>
        </authorList>
    </citation>
    <scope>NUCLEOTIDE SEQUENCE</scope>
    <source>
        <strain evidence="2">H3</strain>
        <tissue evidence="2">Leaf</tissue>
    </source>
</reference>
<dbReference type="EMBL" id="JABFUD020000010">
    <property type="protein sequence ID" value="KAI5074120.1"/>
    <property type="molecule type" value="Genomic_DNA"/>
</dbReference>
<dbReference type="OrthoDB" id="10027013at2759"/>
<evidence type="ECO:0000313" key="3">
    <source>
        <dbReference type="Proteomes" id="UP000886520"/>
    </source>
</evidence>
<dbReference type="Pfam" id="PF13649">
    <property type="entry name" value="Methyltransf_25"/>
    <property type="match status" value="1"/>
</dbReference>
<dbReference type="PANTHER" id="PTHR45180">
    <property type="entry name" value="OS01G0307686 PROTEIN"/>
    <property type="match status" value="1"/>
</dbReference>
<keyword evidence="3" id="KW-1185">Reference proteome</keyword>
<dbReference type="AlphaFoldDB" id="A0A9D4UUS1"/>
<accession>A0A9D4UUS1</accession>
<dbReference type="Proteomes" id="UP000886520">
    <property type="component" value="Chromosome 10"/>
</dbReference>
<dbReference type="Gene3D" id="3.40.50.150">
    <property type="entry name" value="Vaccinia Virus protein VP39"/>
    <property type="match status" value="1"/>
</dbReference>
<protein>
    <recommendedName>
        <fullName evidence="1">Methyltransferase domain-containing protein</fullName>
    </recommendedName>
</protein>
<dbReference type="GO" id="GO:0008757">
    <property type="term" value="F:S-adenosylmethionine-dependent methyltransferase activity"/>
    <property type="evidence" value="ECO:0007669"/>
    <property type="project" value="InterPro"/>
</dbReference>